<dbReference type="CDD" id="cd03396">
    <property type="entry name" value="PAP2_like_6"/>
    <property type="match status" value="1"/>
</dbReference>
<gene>
    <name evidence="3" type="ORF">IPN75_08660</name>
</gene>
<keyword evidence="1" id="KW-0812">Transmembrane</keyword>
<dbReference type="Pfam" id="PF01569">
    <property type="entry name" value="PAP2"/>
    <property type="match status" value="1"/>
</dbReference>
<dbReference type="EMBL" id="JADKBR010000007">
    <property type="protein sequence ID" value="MBK8890460.1"/>
    <property type="molecule type" value="Genomic_DNA"/>
</dbReference>
<dbReference type="InterPro" id="IPR036938">
    <property type="entry name" value="PAP2/HPO_sf"/>
</dbReference>
<reference evidence="3" key="1">
    <citation type="submission" date="2020-10" db="EMBL/GenBank/DDBJ databases">
        <title>Connecting structure to function with the recovery of over 1000 high-quality activated sludge metagenome-assembled genomes encoding full-length rRNA genes using long-read sequencing.</title>
        <authorList>
            <person name="Singleton C.M."/>
            <person name="Petriglieri F."/>
            <person name="Kristensen J.M."/>
            <person name="Kirkegaard R.H."/>
            <person name="Michaelsen T.Y."/>
            <person name="Andersen M.H."/>
            <person name="Karst S.M."/>
            <person name="Dueholm M.S."/>
            <person name="Nielsen P.H."/>
            <person name="Albertsen M."/>
        </authorList>
    </citation>
    <scope>NUCLEOTIDE SEQUENCE</scope>
    <source>
        <strain evidence="3">OdNE_18-Q3-R46-58_BAT3C.305</strain>
    </source>
</reference>
<feature type="transmembrane region" description="Helical" evidence="1">
    <location>
        <begin position="91"/>
        <end position="111"/>
    </location>
</feature>
<evidence type="ECO:0000313" key="3">
    <source>
        <dbReference type="EMBL" id="MBK8890460.1"/>
    </source>
</evidence>
<sequence>MTSRATEFRVALTMFALLAVLFVAFPQIDLSVSSLFYRGNGEWALHRESRWLFLPYRGLPRVGQALIVILLALWGLSFAKRFPALRARRVVFGFLLVGGLLGPVLLVDATLKEHSGRARPERVEVFGGSRQFTPAFVPADQCQANCSFVSGHVATAAFIMSFGWLGAPAVRRRWLLVSIAFGAFFALIRMVPGAHFLSDTVFAWFTTYFSLWLTEWAFRRLKWLP</sequence>
<name>A0A9D7LR06_9RHOO</name>
<protein>
    <submittedName>
        <fullName evidence="3">Phosphatase PAP2 family protein</fullName>
    </submittedName>
</protein>
<feature type="transmembrane region" description="Helical" evidence="1">
    <location>
        <begin position="62"/>
        <end position="79"/>
    </location>
</feature>
<keyword evidence="1" id="KW-0472">Membrane</keyword>
<evidence type="ECO:0000259" key="2">
    <source>
        <dbReference type="Pfam" id="PF01569"/>
    </source>
</evidence>
<comment type="caution">
    <text evidence="3">The sequence shown here is derived from an EMBL/GenBank/DDBJ whole genome shotgun (WGS) entry which is preliminary data.</text>
</comment>
<feature type="transmembrane region" description="Helical" evidence="1">
    <location>
        <begin position="174"/>
        <end position="195"/>
    </location>
</feature>
<organism evidence="3 4">
    <name type="scientific">Candidatus Dechloromonas phosphorivorans</name>
    <dbReference type="NCBI Taxonomy" id="2899244"/>
    <lineage>
        <taxon>Bacteria</taxon>
        <taxon>Pseudomonadati</taxon>
        <taxon>Pseudomonadota</taxon>
        <taxon>Betaproteobacteria</taxon>
        <taxon>Rhodocyclales</taxon>
        <taxon>Azonexaceae</taxon>
        <taxon>Dechloromonas</taxon>
    </lineage>
</organism>
<evidence type="ECO:0000313" key="4">
    <source>
        <dbReference type="Proteomes" id="UP000808146"/>
    </source>
</evidence>
<dbReference type="AlphaFoldDB" id="A0A9D7LR06"/>
<feature type="transmembrane region" description="Helical" evidence="1">
    <location>
        <begin position="201"/>
        <end position="218"/>
    </location>
</feature>
<evidence type="ECO:0000256" key="1">
    <source>
        <dbReference type="SAM" id="Phobius"/>
    </source>
</evidence>
<feature type="transmembrane region" description="Helical" evidence="1">
    <location>
        <begin position="148"/>
        <end position="167"/>
    </location>
</feature>
<keyword evidence="1" id="KW-1133">Transmembrane helix</keyword>
<dbReference type="InterPro" id="IPR000326">
    <property type="entry name" value="PAP2/HPO"/>
</dbReference>
<dbReference type="SUPFAM" id="SSF48317">
    <property type="entry name" value="Acid phosphatase/Vanadium-dependent haloperoxidase"/>
    <property type="match status" value="1"/>
</dbReference>
<feature type="domain" description="Phosphatidic acid phosphatase type 2/haloperoxidase" evidence="2">
    <location>
        <begin position="104"/>
        <end position="219"/>
    </location>
</feature>
<proteinExistence type="predicted"/>
<dbReference type="Proteomes" id="UP000808146">
    <property type="component" value="Unassembled WGS sequence"/>
</dbReference>
<accession>A0A9D7LR06</accession>
<dbReference type="Gene3D" id="1.20.144.10">
    <property type="entry name" value="Phosphatidic acid phosphatase type 2/haloperoxidase"/>
    <property type="match status" value="1"/>
</dbReference>